<reference evidence="6 7" key="1">
    <citation type="submission" date="2024-03" db="EMBL/GenBank/DDBJ databases">
        <title>Sulfurimonas sp. HSL3-1.</title>
        <authorList>
            <person name="Wang S."/>
        </authorList>
    </citation>
    <scope>NUCLEOTIDE SEQUENCE [LARGE SCALE GENOMIC DNA]</scope>
    <source>
        <strain evidence="6 7">HSL3-1</strain>
    </source>
</reference>
<dbReference type="SUPFAM" id="SSF48498">
    <property type="entry name" value="Tetracyclin repressor-like, C-terminal domain"/>
    <property type="match status" value="1"/>
</dbReference>
<sequence length="205" mass="23035">MNQDEKRPYHHGNVKESAIETALEMLESEGLEAITLRELSSRIGASRTAIYRHFENKEALIREVILAGFERFDAFFVDIFSKGDVDVLTRFTMMGRAYLAFAVNNPQLYRVLFGPTVRQEREEVCDLEDAERASGFHALVHLIEVGQREGIFKKGDAFLLAATVWSTVHGLASLIIDGHLVISDNIDAIFEAGNRTLLEGLKAEH</sequence>
<dbReference type="PRINTS" id="PR00455">
    <property type="entry name" value="HTHTETR"/>
</dbReference>
<dbReference type="InterPro" id="IPR001647">
    <property type="entry name" value="HTH_TetR"/>
</dbReference>
<dbReference type="Gene3D" id="1.10.357.10">
    <property type="entry name" value="Tetracycline Repressor, domain 2"/>
    <property type="match status" value="1"/>
</dbReference>
<keyword evidence="3" id="KW-0804">Transcription</keyword>
<dbReference type="PANTHER" id="PTHR30055">
    <property type="entry name" value="HTH-TYPE TRANSCRIPTIONAL REGULATOR RUTR"/>
    <property type="match status" value="1"/>
</dbReference>
<dbReference type="InterPro" id="IPR009057">
    <property type="entry name" value="Homeodomain-like_sf"/>
</dbReference>
<dbReference type="Pfam" id="PF00440">
    <property type="entry name" value="TetR_N"/>
    <property type="match status" value="1"/>
</dbReference>
<keyword evidence="1" id="KW-0805">Transcription regulation</keyword>
<proteinExistence type="predicted"/>
<dbReference type="Pfam" id="PF13305">
    <property type="entry name" value="TetR_C_33"/>
    <property type="match status" value="1"/>
</dbReference>
<dbReference type="SUPFAM" id="SSF46689">
    <property type="entry name" value="Homeodomain-like"/>
    <property type="match status" value="1"/>
</dbReference>
<keyword evidence="7" id="KW-1185">Reference proteome</keyword>
<protein>
    <submittedName>
        <fullName evidence="6">TetR/AcrR family transcriptional regulator</fullName>
    </submittedName>
</protein>
<evidence type="ECO:0000313" key="7">
    <source>
        <dbReference type="Proteomes" id="UP001447842"/>
    </source>
</evidence>
<organism evidence="6 7">
    <name type="scientific">Sulfurimonas diazotrophicus</name>
    <dbReference type="NCBI Taxonomy" id="3131939"/>
    <lineage>
        <taxon>Bacteria</taxon>
        <taxon>Pseudomonadati</taxon>
        <taxon>Campylobacterota</taxon>
        <taxon>Epsilonproteobacteria</taxon>
        <taxon>Campylobacterales</taxon>
        <taxon>Sulfurimonadaceae</taxon>
        <taxon>Sulfurimonas</taxon>
    </lineage>
</organism>
<dbReference type="InterPro" id="IPR025996">
    <property type="entry name" value="MT1864/Rv1816-like_C"/>
</dbReference>
<dbReference type="InterPro" id="IPR050109">
    <property type="entry name" value="HTH-type_TetR-like_transc_reg"/>
</dbReference>
<dbReference type="InterPro" id="IPR023772">
    <property type="entry name" value="DNA-bd_HTH_TetR-type_CS"/>
</dbReference>
<evidence type="ECO:0000313" key="6">
    <source>
        <dbReference type="EMBL" id="XAU15358.1"/>
    </source>
</evidence>
<evidence type="ECO:0000256" key="1">
    <source>
        <dbReference type="ARBA" id="ARBA00023015"/>
    </source>
</evidence>
<gene>
    <name evidence="6" type="ORF">WCY31_01355</name>
</gene>
<dbReference type="PROSITE" id="PS01081">
    <property type="entry name" value="HTH_TETR_1"/>
    <property type="match status" value="1"/>
</dbReference>
<evidence type="ECO:0000256" key="2">
    <source>
        <dbReference type="ARBA" id="ARBA00023125"/>
    </source>
</evidence>
<dbReference type="InterPro" id="IPR036271">
    <property type="entry name" value="Tet_transcr_reg_TetR-rel_C_sf"/>
</dbReference>
<dbReference type="PANTHER" id="PTHR30055:SF212">
    <property type="entry name" value="TETR-FAMILY FAMILY TRANSCRIPTIONAL REGULATOR"/>
    <property type="match status" value="1"/>
</dbReference>
<dbReference type="EMBL" id="CP147920">
    <property type="protein sequence ID" value="XAU15358.1"/>
    <property type="molecule type" value="Genomic_DNA"/>
</dbReference>
<feature type="DNA-binding region" description="H-T-H motif" evidence="4">
    <location>
        <begin position="35"/>
        <end position="54"/>
    </location>
</feature>
<evidence type="ECO:0000259" key="5">
    <source>
        <dbReference type="PROSITE" id="PS50977"/>
    </source>
</evidence>
<dbReference type="Proteomes" id="UP001447842">
    <property type="component" value="Chromosome"/>
</dbReference>
<dbReference type="RefSeq" id="WP_345970438.1">
    <property type="nucleotide sequence ID" value="NZ_CP147920.1"/>
</dbReference>
<keyword evidence="2 4" id="KW-0238">DNA-binding</keyword>
<accession>A0ABZ3HBB6</accession>
<feature type="domain" description="HTH tetR-type" evidence="5">
    <location>
        <begin position="12"/>
        <end position="72"/>
    </location>
</feature>
<name>A0ABZ3HBB6_9BACT</name>
<dbReference type="PROSITE" id="PS50977">
    <property type="entry name" value="HTH_TETR_2"/>
    <property type="match status" value="1"/>
</dbReference>
<evidence type="ECO:0000256" key="3">
    <source>
        <dbReference type="ARBA" id="ARBA00023163"/>
    </source>
</evidence>
<evidence type="ECO:0000256" key="4">
    <source>
        <dbReference type="PROSITE-ProRule" id="PRU00335"/>
    </source>
</evidence>